<dbReference type="PANTHER" id="PTHR48106">
    <property type="entry name" value="QUINONE OXIDOREDUCTASE PIG3-RELATED"/>
    <property type="match status" value="1"/>
</dbReference>
<keyword evidence="2" id="KW-0560">Oxidoreductase</keyword>
<dbReference type="STRING" id="205917.A0A4Y9YEE3"/>
<keyword evidence="1" id="KW-0521">NADP</keyword>
<dbReference type="InterPro" id="IPR013149">
    <property type="entry name" value="ADH-like_C"/>
</dbReference>
<dbReference type="EMBL" id="SEOQ01000536">
    <property type="protein sequence ID" value="TFY60926.1"/>
    <property type="molecule type" value="Genomic_DNA"/>
</dbReference>
<dbReference type="SMART" id="SM00829">
    <property type="entry name" value="PKS_ER"/>
    <property type="match status" value="1"/>
</dbReference>
<dbReference type="GO" id="GO:0070402">
    <property type="term" value="F:NADPH binding"/>
    <property type="evidence" value="ECO:0007669"/>
    <property type="project" value="TreeGrafter"/>
</dbReference>
<accession>A0A4Y9YEE3</accession>
<dbReference type="InterPro" id="IPR047618">
    <property type="entry name" value="QOR-like"/>
</dbReference>
<evidence type="ECO:0000256" key="1">
    <source>
        <dbReference type="ARBA" id="ARBA00022857"/>
    </source>
</evidence>
<dbReference type="SUPFAM" id="SSF51735">
    <property type="entry name" value="NAD(P)-binding Rossmann-fold domains"/>
    <property type="match status" value="1"/>
</dbReference>
<dbReference type="AlphaFoldDB" id="A0A4Y9YEE3"/>
<dbReference type="InterPro" id="IPR011032">
    <property type="entry name" value="GroES-like_sf"/>
</dbReference>
<dbReference type="GO" id="GO:0035925">
    <property type="term" value="F:mRNA 3'-UTR AU-rich region binding"/>
    <property type="evidence" value="ECO:0007669"/>
    <property type="project" value="TreeGrafter"/>
</dbReference>
<dbReference type="GO" id="GO:0003960">
    <property type="term" value="F:quinone reductase (NADPH) activity"/>
    <property type="evidence" value="ECO:0007669"/>
    <property type="project" value="InterPro"/>
</dbReference>
<protein>
    <recommendedName>
        <fullName evidence="3">Enoyl reductase (ER) domain-containing protein</fullName>
    </recommendedName>
</protein>
<dbReference type="Gene3D" id="3.90.180.10">
    <property type="entry name" value="Medium-chain alcohol dehydrogenases, catalytic domain"/>
    <property type="match status" value="1"/>
</dbReference>
<dbReference type="CDD" id="cd05286">
    <property type="entry name" value="QOR2"/>
    <property type="match status" value="1"/>
</dbReference>
<evidence type="ECO:0000256" key="2">
    <source>
        <dbReference type="ARBA" id="ARBA00023002"/>
    </source>
</evidence>
<dbReference type="Pfam" id="PF00107">
    <property type="entry name" value="ADH_zinc_N"/>
    <property type="match status" value="1"/>
</dbReference>
<dbReference type="GO" id="GO:0005829">
    <property type="term" value="C:cytosol"/>
    <property type="evidence" value="ECO:0007669"/>
    <property type="project" value="TreeGrafter"/>
</dbReference>
<evidence type="ECO:0000313" key="4">
    <source>
        <dbReference type="EMBL" id="TFY60926.1"/>
    </source>
</evidence>
<dbReference type="InterPro" id="IPR036291">
    <property type="entry name" value="NAD(P)-bd_dom_sf"/>
</dbReference>
<dbReference type="InterPro" id="IPR013154">
    <property type="entry name" value="ADH-like_N"/>
</dbReference>
<name>A0A4Y9YEE3_9AGAM</name>
<comment type="caution">
    <text evidence="4">The sequence shown here is derived from an EMBL/GenBank/DDBJ whole genome shotgun (WGS) entry which is preliminary data.</text>
</comment>
<keyword evidence="5" id="KW-1185">Reference proteome</keyword>
<dbReference type="Proteomes" id="UP000298327">
    <property type="component" value="Unassembled WGS sequence"/>
</dbReference>
<proteinExistence type="predicted"/>
<dbReference type="InterPro" id="IPR020843">
    <property type="entry name" value="ER"/>
</dbReference>
<dbReference type="OrthoDB" id="48317at2759"/>
<sequence length="333" mass="35716">MSSSSYPSTIKGIGIHKTGGVENIEELTLPFPEVKPDHVLVKVQWVGVNFIDTYLRALPDPFVPLPVAKEAAGIIAALPTDASVVSSEQYQRRNFQKGAGVAIDVMGALKEYVSVPWDQVYPLPASIAPRTAAAALLQGITALTLLTESHNVAAGETVLIHTVAGGVGLLMAQLAHARGATVIGTTSTPAKAALARAHGADHVVLYKEEDTVQRVLELTGARARMFESDFKMIRRKGTLVSFGNASGAVPPVPLFKLTEKNIKLLRPTEVNYVTLPSEREHYSNLLWELVGSGQLKINVHGEYAFTAEGVRQAHLDLTTGKTTGKLLIKVSDD</sequence>
<dbReference type="Pfam" id="PF08240">
    <property type="entry name" value="ADH_N"/>
    <property type="match status" value="1"/>
</dbReference>
<feature type="domain" description="Enoyl reductase (ER)" evidence="3">
    <location>
        <begin position="19"/>
        <end position="328"/>
    </location>
</feature>
<dbReference type="PANTHER" id="PTHR48106:SF13">
    <property type="entry name" value="QUINONE OXIDOREDUCTASE-RELATED"/>
    <property type="match status" value="1"/>
</dbReference>
<dbReference type="SUPFAM" id="SSF50129">
    <property type="entry name" value="GroES-like"/>
    <property type="match status" value="1"/>
</dbReference>
<gene>
    <name evidence="4" type="ORF">EVG20_g7246</name>
</gene>
<organism evidence="4 5">
    <name type="scientific">Dentipellis fragilis</name>
    <dbReference type="NCBI Taxonomy" id="205917"/>
    <lineage>
        <taxon>Eukaryota</taxon>
        <taxon>Fungi</taxon>
        <taxon>Dikarya</taxon>
        <taxon>Basidiomycota</taxon>
        <taxon>Agaricomycotina</taxon>
        <taxon>Agaricomycetes</taxon>
        <taxon>Russulales</taxon>
        <taxon>Hericiaceae</taxon>
        <taxon>Dentipellis</taxon>
    </lineage>
</organism>
<evidence type="ECO:0000259" key="3">
    <source>
        <dbReference type="SMART" id="SM00829"/>
    </source>
</evidence>
<reference evidence="4 5" key="1">
    <citation type="submission" date="2019-02" db="EMBL/GenBank/DDBJ databases">
        <title>Genome sequencing of the rare red list fungi Dentipellis fragilis.</title>
        <authorList>
            <person name="Buettner E."/>
            <person name="Kellner H."/>
        </authorList>
    </citation>
    <scope>NUCLEOTIDE SEQUENCE [LARGE SCALE GENOMIC DNA]</scope>
    <source>
        <strain evidence="4 5">DSM 105465</strain>
    </source>
</reference>
<dbReference type="Gene3D" id="3.40.50.720">
    <property type="entry name" value="NAD(P)-binding Rossmann-like Domain"/>
    <property type="match status" value="1"/>
</dbReference>
<evidence type="ECO:0000313" key="5">
    <source>
        <dbReference type="Proteomes" id="UP000298327"/>
    </source>
</evidence>